<dbReference type="PROSITE" id="PS50994">
    <property type="entry name" value="INTEGRASE"/>
    <property type="match status" value="1"/>
</dbReference>
<dbReference type="OrthoDB" id="5871302at2759"/>
<comment type="caution">
    <text evidence="2">The sequence shown here is derived from an EMBL/GenBank/DDBJ whole genome shotgun (WGS) entry which is preliminary data.</text>
</comment>
<dbReference type="SUPFAM" id="SSF53098">
    <property type="entry name" value="Ribonuclease H-like"/>
    <property type="match status" value="1"/>
</dbReference>
<dbReference type="InterPro" id="IPR036397">
    <property type="entry name" value="RNaseH_sf"/>
</dbReference>
<dbReference type="PANTHER" id="PTHR47331">
    <property type="entry name" value="PHD-TYPE DOMAIN-CONTAINING PROTEIN"/>
    <property type="match status" value="1"/>
</dbReference>
<feature type="domain" description="Integrase catalytic" evidence="1">
    <location>
        <begin position="1"/>
        <end position="165"/>
    </location>
</feature>
<dbReference type="Gene3D" id="3.30.420.10">
    <property type="entry name" value="Ribonuclease H-like superfamily/Ribonuclease H"/>
    <property type="match status" value="1"/>
</dbReference>
<sequence>MNVKGQTTTERVYGALFTCLTIRAIHLELATDASAETFLQAHRRFIARRGTPSIMVSDNATNFTLGSKIIKKMNWDLYSSKELQDFIKFRGTEWKFITPRNPREGGAWERLVGVTKTALKRCIGKKLLTTTELTTLFCEIEAIVNSRPLTFMSDKEPLNALRPIDFICPYSPIEINLPQTESDKDEEYTPSTTTKNELTKQLKSVQLRLNNFWKFWKSNYLLSLREKMPKG</sequence>
<evidence type="ECO:0000259" key="1">
    <source>
        <dbReference type="PROSITE" id="PS50994"/>
    </source>
</evidence>
<dbReference type="InterPro" id="IPR012337">
    <property type="entry name" value="RNaseH-like_sf"/>
</dbReference>
<accession>A0A6V7W3D6</accession>
<dbReference type="AlphaFoldDB" id="A0A6V7W3D6"/>
<organism evidence="2 3">
    <name type="scientific">Meloidogyne enterolobii</name>
    <name type="common">Root-knot nematode worm</name>
    <name type="synonym">Meloidogyne mayaguensis</name>
    <dbReference type="NCBI Taxonomy" id="390850"/>
    <lineage>
        <taxon>Eukaryota</taxon>
        <taxon>Metazoa</taxon>
        <taxon>Ecdysozoa</taxon>
        <taxon>Nematoda</taxon>
        <taxon>Chromadorea</taxon>
        <taxon>Rhabditida</taxon>
        <taxon>Tylenchina</taxon>
        <taxon>Tylenchomorpha</taxon>
        <taxon>Tylenchoidea</taxon>
        <taxon>Meloidogynidae</taxon>
        <taxon>Meloidogyninae</taxon>
        <taxon>Meloidogyne</taxon>
    </lineage>
</organism>
<dbReference type="InterPro" id="IPR001584">
    <property type="entry name" value="Integrase_cat-core"/>
</dbReference>
<protein>
    <recommendedName>
        <fullName evidence="1">Integrase catalytic domain-containing protein</fullName>
    </recommendedName>
</protein>
<proteinExistence type="predicted"/>
<dbReference type="PANTHER" id="PTHR47331:SF1">
    <property type="entry name" value="GAG-LIKE PROTEIN"/>
    <property type="match status" value="1"/>
</dbReference>
<dbReference type="Proteomes" id="UP000580250">
    <property type="component" value="Unassembled WGS sequence"/>
</dbReference>
<gene>
    <name evidence="2" type="ORF">MENT_LOCUS33720</name>
</gene>
<evidence type="ECO:0000313" key="3">
    <source>
        <dbReference type="Proteomes" id="UP000580250"/>
    </source>
</evidence>
<name>A0A6V7W3D6_MELEN</name>
<dbReference type="GO" id="GO:0015074">
    <property type="term" value="P:DNA integration"/>
    <property type="evidence" value="ECO:0007669"/>
    <property type="project" value="InterPro"/>
</dbReference>
<dbReference type="GO" id="GO:0003676">
    <property type="term" value="F:nucleic acid binding"/>
    <property type="evidence" value="ECO:0007669"/>
    <property type="project" value="InterPro"/>
</dbReference>
<evidence type="ECO:0000313" key="2">
    <source>
        <dbReference type="EMBL" id="CAD2181569.1"/>
    </source>
</evidence>
<dbReference type="EMBL" id="CAJEWN010000403">
    <property type="protein sequence ID" value="CAD2181569.1"/>
    <property type="molecule type" value="Genomic_DNA"/>
</dbReference>
<reference evidence="2 3" key="1">
    <citation type="submission" date="2020-08" db="EMBL/GenBank/DDBJ databases">
        <authorList>
            <person name="Koutsovoulos G."/>
            <person name="Danchin GJ E."/>
        </authorList>
    </citation>
    <scope>NUCLEOTIDE SEQUENCE [LARGE SCALE GENOMIC DNA]</scope>
</reference>